<feature type="transmembrane region" description="Helical" evidence="1">
    <location>
        <begin position="32"/>
        <end position="48"/>
    </location>
</feature>
<name>A0A154BQY0_ANASB</name>
<dbReference type="Proteomes" id="UP000076268">
    <property type="component" value="Unassembled WGS sequence"/>
</dbReference>
<evidence type="ECO:0000313" key="3">
    <source>
        <dbReference type="Proteomes" id="UP000076268"/>
    </source>
</evidence>
<keyword evidence="1" id="KW-0812">Transmembrane</keyword>
<feature type="transmembrane region" description="Helical" evidence="1">
    <location>
        <begin position="167"/>
        <end position="190"/>
    </location>
</feature>
<feature type="transmembrane region" description="Helical" evidence="1">
    <location>
        <begin position="53"/>
        <end position="69"/>
    </location>
</feature>
<feature type="transmembrane region" description="Helical" evidence="1">
    <location>
        <begin position="304"/>
        <end position="327"/>
    </location>
</feature>
<sequence>MLKIMESYFLLLIMAIILPVDGSKFYSFVLGLFVIFSVIPHLTIYGLSDQSRVWVYTIESFWVILSLWFRKSVFAFRVYKIYSTKEFNAILLLGGLICLEYSVFVLVITGSFNLFDLTKVYDVRMAYKNLQLPFVRYILNWTALVIIPLLVSYFLTKNRLFYCLLMLGMQFLLFSATGNKSYLMSIFFVLAARKIVEHKRSIVYLSNSLSAILIASILSFYLFDDEWLSYLLSNRPFILPAKISFEYYQFFSQEQLVFLSHSIFSSFVNYPYSLEPMYLLGQIFYNNERVAANTGMVADAYMNFGFLGVLLVLVLFFFVLTLIQVLISQKDMKIAIGAILLPIFFLFEAPFLTAFLTGGLGFAILILFLLPNRSIAK</sequence>
<organism evidence="2 3">
    <name type="scientific">Anaerosporomusa subterranea</name>
    <dbReference type="NCBI Taxonomy" id="1794912"/>
    <lineage>
        <taxon>Bacteria</taxon>
        <taxon>Bacillati</taxon>
        <taxon>Bacillota</taxon>
        <taxon>Negativicutes</taxon>
        <taxon>Acetonemataceae</taxon>
        <taxon>Anaerosporomusa</taxon>
    </lineage>
</organism>
<comment type="caution">
    <text evidence="2">The sequence shown here is derived from an EMBL/GenBank/DDBJ whole genome shotgun (WGS) entry which is preliminary data.</text>
</comment>
<proteinExistence type="predicted"/>
<feature type="transmembrane region" description="Helical" evidence="1">
    <location>
        <begin position="339"/>
        <end position="370"/>
    </location>
</feature>
<keyword evidence="1" id="KW-1133">Transmembrane helix</keyword>
<protein>
    <recommendedName>
        <fullName evidence="4">Polymerase</fullName>
    </recommendedName>
</protein>
<dbReference type="EMBL" id="LSGP01000017">
    <property type="protein sequence ID" value="KYZ76423.1"/>
    <property type="molecule type" value="Genomic_DNA"/>
</dbReference>
<gene>
    <name evidence="2" type="ORF">AXX12_08290</name>
</gene>
<keyword evidence="1" id="KW-0472">Membrane</keyword>
<evidence type="ECO:0000313" key="2">
    <source>
        <dbReference type="EMBL" id="KYZ76423.1"/>
    </source>
</evidence>
<feature type="transmembrane region" description="Helical" evidence="1">
    <location>
        <begin position="89"/>
        <end position="114"/>
    </location>
</feature>
<feature type="transmembrane region" description="Helical" evidence="1">
    <location>
        <begin position="202"/>
        <end position="223"/>
    </location>
</feature>
<evidence type="ECO:0008006" key="4">
    <source>
        <dbReference type="Google" id="ProtNLM"/>
    </source>
</evidence>
<evidence type="ECO:0000256" key="1">
    <source>
        <dbReference type="SAM" id="Phobius"/>
    </source>
</evidence>
<dbReference type="AlphaFoldDB" id="A0A154BQY0"/>
<feature type="transmembrane region" description="Helical" evidence="1">
    <location>
        <begin position="134"/>
        <end position="155"/>
    </location>
</feature>
<dbReference type="STRING" id="1794912.AXX12_08290"/>
<keyword evidence="3" id="KW-1185">Reference proteome</keyword>
<accession>A0A154BQY0</accession>
<reference evidence="2 3" key="1">
    <citation type="submission" date="2016-02" db="EMBL/GenBank/DDBJ databases">
        <title>Anaerosporomusa subterraneum gen. nov., sp. nov., a spore-forming obligate anaerobe isolated from saprolite.</title>
        <authorList>
            <person name="Choi J.K."/>
            <person name="Shah M."/>
            <person name="Yee N."/>
        </authorList>
    </citation>
    <scope>NUCLEOTIDE SEQUENCE [LARGE SCALE GENOMIC DNA]</scope>
    <source>
        <strain evidence="2 3">RU4</strain>
    </source>
</reference>